<dbReference type="Gene3D" id="3.80.10.10">
    <property type="entry name" value="Ribonuclease Inhibitor"/>
    <property type="match status" value="1"/>
</dbReference>
<dbReference type="GO" id="GO:0016020">
    <property type="term" value="C:membrane"/>
    <property type="evidence" value="ECO:0007669"/>
    <property type="project" value="UniProtKB-SubCell"/>
</dbReference>
<dbReference type="PANTHER" id="PTHR48063:SF112">
    <property type="entry name" value="RECEPTOR LIKE PROTEIN 30-LIKE"/>
    <property type="match status" value="1"/>
</dbReference>
<sequence length="201" mass="22895">MDGRCVLCRRGESKTGNGRMFTIMENFRPCHVISNSIDHVIGPATAATKMKCCPLHSWWILMMVVIVMFPPTAGGCREEERRALLDIKFSLINTYDLKPEDILPTWMDYGNTLVGECCDWERVKCNTTTHHVTHISLGTLNGRSYVDKKLWPLNVSLFLHFKELRSLNLSRNFLDGGIMNTGTLMLNCTLSIISTYVKMFL</sequence>
<evidence type="ECO:0000256" key="2">
    <source>
        <dbReference type="ARBA" id="ARBA00022692"/>
    </source>
</evidence>
<keyword evidence="2 7" id="KW-0812">Transmembrane</keyword>
<reference evidence="8 9" key="1">
    <citation type="journal article" date="2017" name="Nat. Commun.">
        <title>Genome assembly with in vitro proximity ligation data and whole-genome triplication in lettuce.</title>
        <authorList>
            <person name="Reyes-Chin-Wo S."/>
            <person name="Wang Z."/>
            <person name="Yang X."/>
            <person name="Kozik A."/>
            <person name="Arikit S."/>
            <person name="Song C."/>
            <person name="Xia L."/>
            <person name="Froenicke L."/>
            <person name="Lavelle D.O."/>
            <person name="Truco M.J."/>
            <person name="Xia R."/>
            <person name="Zhu S."/>
            <person name="Xu C."/>
            <person name="Xu H."/>
            <person name="Xu X."/>
            <person name="Cox K."/>
            <person name="Korf I."/>
            <person name="Meyers B.C."/>
            <person name="Michelmore R.W."/>
        </authorList>
    </citation>
    <scope>NUCLEOTIDE SEQUENCE [LARGE SCALE GENOMIC DNA]</scope>
    <source>
        <strain evidence="9">cv. Salinas</strain>
        <tissue evidence="8">Seedlings</tissue>
    </source>
</reference>
<evidence type="ECO:0000313" key="9">
    <source>
        <dbReference type="Proteomes" id="UP000235145"/>
    </source>
</evidence>
<evidence type="ECO:0000256" key="5">
    <source>
        <dbReference type="ARBA" id="ARBA00023136"/>
    </source>
</evidence>
<evidence type="ECO:0000256" key="3">
    <source>
        <dbReference type="ARBA" id="ARBA00022729"/>
    </source>
</evidence>
<proteinExistence type="predicted"/>
<keyword evidence="9" id="KW-1185">Reference proteome</keyword>
<name>A0A9R1XUY4_LACSA</name>
<evidence type="ECO:0000256" key="1">
    <source>
        <dbReference type="ARBA" id="ARBA00004479"/>
    </source>
</evidence>
<feature type="transmembrane region" description="Helical" evidence="7">
    <location>
        <begin position="58"/>
        <end position="76"/>
    </location>
</feature>
<organism evidence="8 9">
    <name type="scientific">Lactuca sativa</name>
    <name type="common">Garden lettuce</name>
    <dbReference type="NCBI Taxonomy" id="4236"/>
    <lineage>
        <taxon>Eukaryota</taxon>
        <taxon>Viridiplantae</taxon>
        <taxon>Streptophyta</taxon>
        <taxon>Embryophyta</taxon>
        <taxon>Tracheophyta</taxon>
        <taxon>Spermatophyta</taxon>
        <taxon>Magnoliopsida</taxon>
        <taxon>eudicotyledons</taxon>
        <taxon>Gunneridae</taxon>
        <taxon>Pentapetalae</taxon>
        <taxon>asterids</taxon>
        <taxon>campanulids</taxon>
        <taxon>Asterales</taxon>
        <taxon>Asteraceae</taxon>
        <taxon>Cichorioideae</taxon>
        <taxon>Cichorieae</taxon>
        <taxon>Lactucinae</taxon>
        <taxon>Lactuca</taxon>
    </lineage>
</organism>
<dbReference type="InterPro" id="IPR046956">
    <property type="entry name" value="RLP23-like"/>
</dbReference>
<keyword evidence="5 7" id="KW-0472">Membrane</keyword>
<evidence type="ECO:0000256" key="6">
    <source>
        <dbReference type="ARBA" id="ARBA00023180"/>
    </source>
</evidence>
<evidence type="ECO:0000256" key="7">
    <source>
        <dbReference type="SAM" id="Phobius"/>
    </source>
</evidence>
<accession>A0A9R1XUY4</accession>
<protein>
    <recommendedName>
        <fullName evidence="10">Leucine-rich repeat-containing N-terminal plant-type domain-containing protein</fullName>
    </recommendedName>
</protein>
<evidence type="ECO:0000256" key="4">
    <source>
        <dbReference type="ARBA" id="ARBA00022989"/>
    </source>
</evidence>
<comment type="subcellular location">
    <subcellularLocation>
        <location evidence="1">Membrane</location>
        <topology evidence="1">Single-pass type I membrane protein</topology>
    </subcellularLocation>
</comment>
<dbReference type="AlphaFoldDB" id="A0A9R1XUY4"/>
<dbReference type="Proteomes" id="UP000235145">
    <property type="component" value="Unassembled WGS sequence"/>
</dbReference>
<comment type="caution">
    <text evidence="8">The sequence shown here is derived from an EMBL/GenBank/DDBJ whole genome shotgun (WGS) entry which is preliminary data.</text>
</comment>
<gene>
    <name evidence="8" type="ORF">LSAT_V11C100013680</name>
</gene>
<keyword evidence="6" id="KW-0325">Glycoprotein</keyword>
<evidence type="ECO:0008006" key="10">
    <source>
        <dbReference type="Google" id="ProtNLM"/>
    </source>
</evidence>
<dbReference type="InterPro" id="IPR032675">
    <property type="entry name" value="LRR_dom_sf"/>
</dbReference>
<keyword evidence="3" id="KW-0732">Signal</keyword>
<evidence type="ECO:0000313" key="8">
    <source>
        <dbReference type="EMBL" id="KAJ0228505.1"/>
    </source>
</evidence>
<keyword evidence="4 7" id="KW-1133">Transmembrane helix</keyword>
<dbReference type="EMBL" id="NBSK02000001">
    <property type="protein sequence ID" value="KAJ0228505.1"/>
    <property type="molecule type" value="Genomic_DNA"/>
</dbReference>
<dbReference type="PANTHER" id="PTHR48063">
    <property type="entry name" value="LRR RECEPTOR-LIKE KINASE"/>
    <property type="match status" value="1"/>
</dbReference>